<dbReference type="PANTHER" id="PTHR43289">
    <property type="entry name" value="MITOGEN-ACTIVATED PROTEIN KINASE KINASE KINASE 20-RELATED"/>
    <property type="match status" value="1"/>
</dbReference>
<organism evidence="14 15">
    <name type="scientific">Corynebacterium maris DSM 45190</name>
    <dbReference type="NCBI Taxonomy" id="1224163"/>
    <lineage>
        <taxon>Bacteria</taxon>
        <taxon>Bacillati</taxon>
        <taxon>Actinomycetota</taxon>
        <taxon>Actinomycetes</taxon>
        <taxon>Mycobacteriales</taxon>
        <taxon>Corynebacteriaceae</taxon>
        <taxon>Corynebacterium</taxon>
    </lineage>
</organism>
<dbReference type="OrthoDB" id="9762169at2"/>
<dbReference type="AlphaFoldDB" id="S5SRB0"/>
<evidence type="ECO:0000256" key="7">
    <source>
        <dbReference type="ARBA" id="ARBA00022840"/>
    </source>
</evidence>
<dbReference type="InterPro" id="IPR005543">
    <property type="entry name" value="PASTA_dom"/>
</dbReference>
<dbReference type="STRING" id="1224163.B841_00120"/>
<dbReference type="Pfam" id="PF03793">
    <property type="entry name" value="PASTA"/>
    <property type="match status" value="4"/>
</dbReference>
<feature type="domain" description="PASTA" evidence="13">
    <location>
        <begin position="389"/>
        <end position="455"/>
    </location>
</feature>
<feature type="domain" description="PASTA" evidence="13">
    <location>
        <begin position="525"/>
        <end position="589"/>
    </location>
</feature>
<dbReference type="PROSITE" id="PS50011">
    <property type="entry name" value="PROTEIN_KINASE_DOM"/>
    <property type="match status" value="1"/>
</dbReference>
<keyword evidence="11" id="KW-0812">Transmembrane</keyword>
<dbReference type="InterPro" id="IPR000719">
    <property type="entry name" value="Prot_kinase_dom"/>
</dbReference>
<feature type="domain" description="PASTA" evidence="13">
    <location>
        <begin position="456"/>
        <end position="524"/>
    </location>
</feature>
<keyword evidence="7 10" id="KW-0067">ATP-binding</keyword>
<dbReference type="FunFam" id="3.30.200.20:FF:000035">
    <property type="entry name" value="Serine/threonine protein kinase Stk1"/>
    <property type="match status" value="1"/>
</dbReference>
<comment type="catalytic activity">
    <reaction evidence="9">
        <text>L-seryl-[protein] + ATP = O-phospho-L-seryl-[protein] + ADP + H(+)</text>
        <dbReference type="Rhea" id="RHEA:17989"/>
        <dbReference type="Rhea" id="RHEA-COMP:9863"/>
        <dbReference type="Rhea" id="RHEA-COMP:11604"/>
        <dbReference type="ChEBI" id="CHEBI:15378"/>
        <dbReference type="ChEBI" id="CHEBI:29999"/>
        <dbReference type="ChEBI" id="CHEBI:30616"/>
        <dbReference type="ChEBI" id="CHEBI:83421"/>
        <dbReference type="ChEBI" id="CHEBI:456216"/>
        <dbReference type="EC" id="2.7.11.1"/>
    </reaction>
</comment>
<dbReference type="GO" id="GO:0005524">
    <property type="term" value="F:ATP binding"/>
    <property type="evidence" value="ECO:0007669"/>
    <property type="project" value="UniProtKB-UniRule"/>
</dbReference>
<dbReference type="Gene3D" id="3.30.200.20">
    <property type="entry name" value="Phosphorylase Kinase, domain 1"/>
    <property type="match status" value="1"/>
</dbReference>
<keyword evidence="6 14" id="KW-0418">Kinase</keyword>
<dbReference type="KEGG" id="cmd:B841_00120"/>
<dbReference type="PATRIC" id="fig|1224163.3.peg.23"/>
<dbReference type="EC" id="2.7.11.1" evidence="1"/>
<evidence type="ECO:0000256" key="1">
    <source>
        <dbReference type="ARBA" id="ARBA00012513"/>
    </source>
</evidence>
<dbReference type="Gene3D" id="1.10.510.10">
    <property type="entry name" value="Transferase(Phosphotransferase) domain 1"/>
    <property type="match status" value="1"/>
</dbReference>
<evidence type="ECO:0000259" key="13">
    <source>
        <dbReference type="PROSITE" id="PS51178"/>
    </source>
</evidence>
<dbReference type="HOGENOM" id="CLU_000288_135_2_11"/>
<keyword evidence="15" id="KW-1185">Reference proteome</keyword>
<dbReference type="PANTHER" id="PTHR43289:SF6">
    <property type="entry name" value="SERINE_THREONINE-PROTEIN KINASE NEKL-3"/>
    <property type="match status" value="1"/>
</dbReference>
<evidence type="ECO:0000256" key="9">
    <source>
        <dbReference type="ARBA" id="ARBA00048679"/>
    </source>
</evidence>
<reference evidence="14 15" key="1">
    <citation type="submission" date="2012-11" db="EMBL/GenBank/DDBJ databases">
        <title>The complete genome sequence of Corynebacterium maris Coryn-1 (=DSM 45190).</title>
        <authorList>
            <person name="Schaffert L."/>
            <person name="Albersmeier A."/>
            <person name="Kalinowski J."/>
            <person name="Ruckert C."/>
        </authorList>
    </citation>
    <scope>NUCLEOTIDE SEQUENCE [LARGE SCALE GENOMIC DNA]</scope>
    <source>
        <strain evidence="15">Coryn-1</strain>
    </source>
</reference>
<feature type="transmembrane region" description="Helical" evidence="11">
    <location>
        <begin position="350"/>
        <end position="374"/>
    </location>
</feature>
<dbReference type="eggNOG" id="COG2815">
    <property type="taxonomic scope" value="Bacteria"/>
</dbReference>
<keyword evidence="2" id="KW-0723">Serine/threonine-protein kinase</keyword>
<keyword evidence="4" id="KW-0677">Repeat</keyword>
<gene>
    <name evidence="14" type="ORF">B841_00120</name>
</gene>
<dbReference type="RefSeq" id="WP_020933442.1">
    <property type="nucleotide sequence ID" value="NC_021915.1"/>
</dbReference>
<sequence length="673" mass="70359">MALLNDRYELGDVIGTGGMSDVYRADDTLLGREVAVKILKQELTRDVNFRERFRREAQNSARLNHPNIVSIYDTGETEIEGFQVPFIVMEIIYGRTLRSIVREDGPLSPDEAAELLVPVCSALQSSHDAGIIHRDIKPANVMVTNTGALKVMDFGIARALDDATSAMTQTAAVIGTAQYLSPEQARGKSADARSDVYGLGCVLYEMVTGEPPFAGDSPFAVAYQHVQEDPQPPSERIGAETLSPTAALNIDAVTLTAMAKHPADRYQSAAEMGEDLARLSRGSVTQAARAHVDPADEEAPTTVAPPVAAGAAAGTAATKLAAATPPPAEPATTAAGAHPAQAAPAARTNWAKWIAILLAALIVVALGVFALDFFRTTGGNGSEPGTTTISDEAAVPDVVGWQENDAVAALEEAGFTVEIEEEPSPEVERGFVTGTDPAAGSMLRPGTTVTLSVSSGPEITDVPDLTGLTAQEAQEALDEAGLLLNSQVNEERSDSVEAGQVLSQNPAAGSQISKGTQVSITVSAGPNLVTVPSLRGMQLEEAQATLGSLNLVADVSYLDSASPEGQVLRVIDAGSQVAPGSTVTLEVSNGMIMSMPDVTRLNRADALQELRDAGWQGSDQQLVVGEPVGTGALLDEGLVAVSEPVAGEELRSDANVTIRLYDFDLAELAPRLP</sequence>
<dbReference type="GO" id="GO:0045717">
    <property type="term" value="P:negative regulation of fatty acid biosynthetic process"/>
    <property type="evidence" value="ECO:0007669"/>
    <property type="project" value="UniProtKB-ARBA"/>
</dbReference>
<evidence type="ECO:0000259" key="12">
    <source>
        <dbReference type="PROSITE" id="PS50011"/>
    </source>
</evidence>
<dbReference type="GO" id="GO:0004674">
    <property type="term" value="F:protein serine/threonine kinase activity"/>
    <property type="evidence" value="ECO:0007669"/>
    <property type="project" value="UniProtKB-KW"/>
</dbReference>
<evidence type="ECO:0000256" key="6">
    <source>
        <dbReference type="ARBA" id="ARBA00022777"/>
    </source>
</evidence>
<dbReference type="Pfam" id="PF00069">
    <property type="entry name" value="Pkinase"/>
    <property type="match status" value="1"/>
</dbReference>
<dbReference type="Gene3D" id="3.30.10.20">
    <property type="match status" value="4"/>
</dbReference>
<feature type="domain" description="Protein kinase" evidence="12">
    <location>
        <begin position="8"/>
        <end position="279"/>
    </location>
</feature>
<evidence type="ECO:0000256" key="5">
    <source>
        <dbReference type="ARBA" id="ARBA00022741"/>
    </source>
</evidence>
<keyword evidence="5 10" id="KW-0547">Nucleotide-binding</keyword>
<dbReference type="NCBIfam" id="NF033483">
    <property type="entry name" value="PknB_PASTA_kin"/>
    <property type="match status" value="1"/>
</dbReference>
<evidence type="ECO:0000256" key="8">
    <source>
        <dbReference type="ARBA" id="ARBA00047899"/>
    </source>
</evidence>
<dbReference type="SMART" id="SM00220">
    <property type="entry name" value="S_TKc"/>
    <property type="match status" value="1"/>
</dbReference>
<dbReference type="InterPro" id="IPR008271">
    <property type="entry name" value="Ser/Thr_kinase_AS"/>
</dbReference>
<dbReference type="PROSITE" id="PS51178">
    <property type="entry name" value="PASTA"/>
    <property type="match status" value="3"/>
</dbReference>
<accession>S5SRB0</accession>
<feature type="binding site" evidence="10">
    <location>
        <position position="37"/>
    </location>
    <ligand>
        <name>ATP</name>
        <dbReference type="ChEBI" id="CHEBI:30616"/>
    </ligand>
</feature>
<evidence type="ECO:0000256" key="11">
    <source>
        <dbReference type="SAM" id="Phobius"/>
    </source>
</evidence>
<name>S5SRB0_9CORY</name>
<keyword evidence="3" id="KW-0808">Transferase</keyword>
<dbReference type="Proteomes" id="UP000015388">
    <property type="component" value="Chromosome"/>
</dbReference>
<comment type="catalytic activity">
    <reaction evidence="8">
        <text>L-threonyl-[protein] + ATP = O-phospho-L-threonyl-[protein] + ADP + H(+)</text>
        <dbReference type="Rhea" id="RHEA:46608"/>
        <dbReference type="Rhea" id="RHEA-COMP:11060"/>
        <dbReference type="Rhea" id="RHEA-COMP:11605"/>
        <dbReference type="ChEBI" id="CHEBI:15378"/>
        <dbReference type="ChEBI" id="CHEBI:30013"/>
        <dbReference type="ChEBI" id="CHEBI:30616"/>
        <dbReference type="ChEBI" id="CHEBI:61977"/>
        <dbReference type="ChEBI" id="CHEBI:456216"/>
        <dbReference type="EC" id="2.7.11.1"/>
    </reaction>
</comment>
<evidence type="ECO:0000256" key="4">
    <source>
        <dbReference type="ARBA" id="ARBA00022737"/>
    </source>
</evidence>
<keyword evidence="11" id="KW-1133">Transmembrane helix</keyword>
<evidence type="ECO:0000256" key="3">
    <source>
        <dbReference type="ARBA" id="ARBA00022679"/>
    </source>
</evidence>
<dbReference type="EMBL" id="CP003924">
    <property type="protein sequence ID" value="AGS33507.1"/>
    <property type="molecule type" value="Genomic_DNA"/>
</dbReference>
<evidence type="ECO:0000256" key="10">
    <source>
        <dbReference type="PROSITE-ProRule" id="PRU10141"/>
    </source>
</evidence>
<dbReference type="SUPFAM" id="SSF54184">
    <property type="entry name" value="Penicillin-binding protein 2x (pbp-2x), c-terminal domain"/>
    <property type="match status" value="1"/>
</dbReference>
<dbReference type="InterPro" id="IPR011009">
    <property type="entry name" value="Kinase-like_dom_sf"/>
</dbReference>
<dbReference type="SMART" id="SM00740">
    <property type="entry name" value="PASTA"/>
    <property type="match status" value="3"/>
</dbReference>
<dbReference type="eggNOG" id="COG0515">
    <property type="taxonomic scope" value="Bacteria"/>
</dbReference>
<evidence type="ECO:0000256" key="2">
    <source>
        <dbReference type="ARBA" id="ARBA00022527"/>
    </source>
</evidence>
<keyword evidence="11" id="KW-0472">Membrane</keyword>
<dbReference type="PROSITE" id="PS00107">
    <property type="entry name" value="PROTEIN_KINASE_ATP"/>
    <property type="match status" value="1"/>
</dbReference>
<dbReference type="CDD" id="cd06577">
    <property type="entry name" value="PASTA_pknB"/>
    <property type="match status" value="4"/>
</dbReference>
<dbReference type="SUPFAM" id="SSF56112">
    <property type="entry name" value="Protein kinase-like (PK-like)"/>
    <property type="match status" value="1"/>
</dbReference>
<evidence type="ECO:0000313" key="14">
    <source>
        <dbReference type="EMBL" id="AGS33507.1"/>
    </source>
</evidence>
<dbReference type="PROSITE" id="PS00108">
    <property type="entry name" value="PROTEIN_KINASE_ST"/>
    <property type="match status" value="1"/>
</dbReference>
<dbReference type="InterPro" id="IPR017441">
    <property type="entry name" value="Protein_kinase_ATP_BS"/>
</dbReference>
<proteinExistence type="predicted"/>
<evidence type="ECO:0000313" key="15">
    <source>
        <dbReference type="Proteomes" id="UP000015388"/>
    </source>
</evidence>
<dbReference type="FunFam" id="1.10.510.10:FF:000021">
    <property type="entry name" value="Serine/threonine protein kinase"/>
    <property type="match status" value="1"/>
</dbReference>
<dbReference type="CDD" id="cd14014">
    <property type="entry name" value="STKc_PknB_like"/>
    <property type="match status" value="1"/>
</dbReference>
<protein>
    <recommendedName>
        <fullName evidence="1">non-specific serine/threonine protein kinase</fullName>
        <ecNumber evidence="1">2.7.11.1</ecNumber>
    </recommendedName>
</protein>